<organism evidence="1 2">
    <name type="scientific">Amycolatopsis australiensis</name>
    <dbReference type="NCBI Taxonomy" id="546364"/>
    <lineage>
        <taxon>Bacteria</taxon>
        <taxon>Bacillati</taxon>
        <taxon>Actinomycetota</taxon>
        <taxon>Actinomycetes</taxon>
        <taxon>Pseudonocardiales</taxon>
        <taxon>Pseudonocardiaceae</taxon>
        <taxon>Amycolatopsis</taxon>
    </lineage>
</organism>
<dbReference type="AlphaFoldDB" id="A0A1K1RV70"/>
<reference evidence="2" key="1">
    <citation type="submission" date="2016-11" db="EMBL/GenBank/DDBJ databases">
        <authorList>
            <person name="Varghese N."/>
            <person name="Submissions S."/>
        </authorList>
    </citation>
    <scope>NUCLEOTIDE SEQUENCE [LARGE SCALE GENOMIC DNA]</scope>
    <source>
        <strain evidence="2">DSM 44671</strain>
    </source>
</reference>
<sequence>MAPSAVPPSRFPHATRAAVHELLLAELRSAGGRARAAGCPREVVLEVLSTRVCTATGDGEDGQSG</sequence>
<name>A0A1K1RV70_9PSEU</name>
<gene>
    <name evidence="1" type="ORF">SAMN04489730_4026</name>
</gene>
<evidence type="ECO:0000313" key="1">
    <source>
        <dbReference type="EMBL" id="SFW75985.1"/>
    </source>
</evidence>
<proteinExistence type="predicted"/>
<accession>A0A1K1RV70</accession>
<dbReference type="Proteomes" id="UP000182740">
    <property type="component" value="Unassembled WGS sequence"/>
</dbReference>
<protein>
    <submittedName>
        <fullName evidence="1">Uncharacterized protein</fullName>
    </submittedName>
</protein>
<dbReference type="STRING" id="546364.SAMN04489730_4026"/>
<evidence type="ECO:0000313" key="2">
    <source>
        <dbReference type="Proteomes" id="UP000182740"/>
    </source>
</evidence>
<dbReference type="EMBL" id="FPJG01000006">
    <property type="protein sequence ID" value="SFW75985.1"/>
    <property type="molecule type" value="Genomic_DNA"/>
</dbReference>
<keyword evidence="2" id="KW-1185">Reference proteome</keyword>